<evidence type="ECO:0000313" key="2">
    <source>
        <dbReference type="EMBL" id="EGG12350.1"/>
    </source>
</evidence>
<dbReference type="HOGENOM" id="CLU_2061994_0_0_1"/>
<keyword evidence="3" id="KW-1185">Reference proteome</keyword>
<feature type="compositionally biased region" description="Basic and acidic residues" evidence="1">
    <location>
        <begin position="82"/>
        <end position="95"/>
    </location>
</feature>
<evidence type="ECO:0000256" key="1">
    <source>
        <dbReference type="SAM" id="MobiDB-lite"/>
    </source>
</evidence>
<dbReference type="EMBL" id="GL883091">
    <property type="protein sequence ID" value="EGG12350.1"/>
    <property type="molecule type" value="Genomic_DNA"/>
</dbReference>
<dbReference type="KEGG" id="mlr:MELLADRAFT_101832"/>
<gene>
    <name evidence="2" type="ORF">MELLADRAFT_101832</name>
</gene>
<proteinExistence type="predicted"/>
<dbReference type="AlphaFoldDB" id="F4R520"/>
<feature type="compositionally biased region" description="Polar residues" evidence="1">
    <location>
        <begin position="1"/>
        <end position="17"/>
    </location>
</feature>
<evidence type="ECO:0000313" key="3">
    <source>
        <dbReference type="Proteomes" id="UP000001072"/>
    </source>
</evidence>
<feature type="compositionally biased region" description="Polar residues" evidence="1">
    <location>
        <begin position="25"/>
        <end position="45"/>
    </location>
</feature>
<reference evidence="3" key="1">
    <citation type="journal article" date="2011" name="Proc. Natl. Acad. Sci. U.S.A.">
        <title>Obligate biotrophy features unraveled by the genomic analysis of rust fungi.</title>
        <authorList>
            <person name="Duplessis S."/>
            <person name="Cuomo C.A."/>
            <person name="Lin Y.-C."/>
            <person name="Aerts A."/>
            <person name="Tisserant E."/>
            <person name="Veneault-Fourrey C."/>
            <person name="Joly D.L."/>
            <person name="Hacquard S."/>
            <person name="Amselem J."/>
            <person name="Cantarel B.L."/>
            <person name="Chiu R."/>
            <person name="Coutinho P.M."/>
            <person name="Feau N."/>
            <person name="Field M."/>
            <person name="Frey P."/>
            <person name="Gelhaye E."/>
            <person name="Goldberg J."/>
            <person name="Grabherr M.G."/>
            <person name="Kodira C.D."/>
            <person name="Kohler A."/>
            <person name="Kuees U."/>
            <person name="Lindquist E.A."/>
            <person name="Lucas S.M."/>
            <person name="Mago R."/>
            <person name="Mauceli E."/>
            <person name="Morin E."/>
            <person name="Murat C."/>
            <person name="Pangilinan J.L."/>
            <person name="Park R."/>
            <person name="Pearson M."/>
            <person name="Quesneville H."/>
            <person name="Rouhier N."/>
            <person name="Sakthikumar S."/>
            <person name="Salamov A.A."/>
            <person name="Schmutz J."/>
            <person name="Selles B."/>
            <person name="Shapiro H."/>
            <person name="Tanguay P."/>
            <person name="Tuskan G.A."/>
            <person name="Henrissat B."/>
            <person name="Van de Peer Y."/>
            <person name="Rouze P."/>
            <person name="Ellis J.G."/>
            <person name="Dodds P.N."/>
            <person name="Schein J.E."/>
            <person name="Zhong S."/>
            <person name="Hamelin R.C."/>
            <person name="Grigoriev I.V."/>
            <person name="Szabo L.J."/>
            <person name="Martin F."/>
        </authorList>
    </citation>
    <scope>NUCLEOTIDE SEQUENCE [LARGE SCALE GENOMIC DNA]</scope>
    <source>
        <strain evidence="3">98AG31 / pathotype 3-4-7</strain>
    </source>
</reference>
<sequence length="119" mass="13107">MKRFESSPSYSAHNASGKNDILPANNKSGPHSTIPSEQPKSNTFHLKSNKYVSLAYNGKSMPSFQSNLNFSQRSGQVVSNKDLFDKDPSGKDPSGKDPINVVPGMAGDDFTGDWYQHWK</sequence>
<protein>
    <submittedName>
        <fullName evidence="2">Uncharacterized protein</fullName>
    </submittedName>
</protein>
<feature type="region of interest" description="Disordered" evidence="1">
    <location>
        <begin position="79"/>
        <end position="106"/>
    </location>
</feature>
<dbReference type="InParanoid" id="F4R520"/>
<name>F4R520_MELLP</name>
<dbReference type="RefSeq" id="XP_007404725.1">
    <property type="nucleotide sequence ID" value="XM_007404663.1"/>
</dbReference>
<accession>F4R520</accession>
<feature type="region of interest" description="Disordered" evidence="1">
    <location>
        <begin position="1"/>
        <end position="45"/>
    </location>
</feature>
<organism evidence="3">
    <name type="scientific">Melampsora larici-populina (strain 98AG31 / pathotype 3-4-7)</name>
    <name type="common">Poplar leaf rust fungus</name>
    <dbReference type="NCBI Taxonomy" id="747676"/>
    <lineage>
        <taxon>Eukaryota</taxon>
        <taxon>Fungi</taxon>
        <taxon>Dikarya</taxon>
        <taxon>Basidiomycota</taxon>
        <taxon>Pucciniomycotina</taxon>
        <taxon>Pucciniomycetes</taxon>
        <taxon>Pucciniales</taxon>
        <taxon>Melampsoraceae</taxon>
        <taxon>Melampsora</taxon>
    </lineage>
</organism>
<dbReference type="Proteomes" id="UP000001072">
    <property type="component" value="Unassembled WGS sequence"/>
</dbReference>
<dbReference type="VEuPathDB" id="FungiDB:MELLADRAFT_101832"/>
<dbReference type="GeneID" id="18921492"/>